<evidence type="ECO:0000256" key="10">
    <source>
        <dbReference type="HAMAP-Rule" id="MF_00318"/>
    </source>
</evidence>
<dbReference type="PIRSF" id="PIRSF001400">
    <property type="entry name" value="Enolase"/>
    <property type="match status" value="1"/>
</dbReference>
<dbReference type="InterPro" id="IPR036849">
    <property type="entry name" value="Enolase-like_C_sf"/>
</dbReference>
<reference evidence="14" key="1">
    <citation type="journal article" date="2019" name="Int. J. Syst. Evol. Microbiol.">
        <title>The Global Catalogue of Microorganisms (GCM) 10K type strain sequencing project: providing services to taxonomists for standard genome sequencing and annotation.</title>
        <authorList>
            <consortium name="The Broad Institute Genomics Platform"/>
            <consortium name="The Broad Institute Genome Sequencing Center for Infectious Disease"/>
            <person name="Wu L."/>
            <person name="Ma J."/>
        </authorList>
    </citation>
    <scope>NUCLEOTIDE SEQUENCE [LARGE SCALE GENOMIC DNA]</scope>
    <source>
        <strain evidence="14">JCM 32306</strain>
    </source>
</reference>
<feature type="binding site" evidence="10">
    <location>
        <position position="369"/>
    </location>
    <ligand>
        <name>(2R)-2-phosphoglycerate</name>
        <dbReference type="ChEBI" id="CHEBI:58289"/>
    </ligand>
</feature>
<dbReference type="SFLD" id="SFLDG00178">
    <property type="entry name" value="enolase"/>
    <property type="match status" value="1"/>
</dbReference>
<dbReference type="InterPro" id="IPR020811">
    <property type="entry name" value="Enolase_N"/>
</dbReference>
<keyword evidence="5 10" id="KW-0964">Secreted</keyword>
<keyword evidence="10" id="KW-0479">Metal-binding</keyword>
<dbReference type="EC" id="4.2.1.11" evidence="3 10"/>
<sequence length="459" mass="48844">MLSSDLLVLAFNFYYIFNLLTQYEEIMANIIKVIGREIMDSRGNPTVEAEVHLEGGFVGMAAAPSGASTGSREALELRDGDKARYLGKGVLNAVAAVNGPIADAIKGKDALAQAELDQIMIDLDGTENKAKFGANAILAVSLAIAKAAAAAKHVPLYAHIADLNGTPGVYSMPLPMMNIINGGEHADNSVDIQEFMIQPVGAKTFREGLRMGAEVFHSLAKVLKADGHSTAVGDEGGFAPNLASNEAALAAIKVAVANAGYELGKDITLAMDCAASEFYDKETNIYDLKGEGKKFTSEEFNFFLQGLTERYPIVSIEDGLDESDWDGFAHQTKLMGDKIQLVGDDLFVTNTKILKRGIDNGIANSILIKFNQIGSLTETLAAIKMAKDAGFTVVISHRSGETEDSTIADLAVGTAAGQIKTGSLSRSDRVAKYNQLLRIEEALGSKAPYNGLKEVKGQA</sequence>
<dbReference type="Gene3D" id="3.20.20.120">
    <property type="entry name" value="Enolase-like C-terminal domain"/>
    <property type="match status" value="1"/>
</dbReference>
<dbReference type="Pfam" id="PF00113">
    <property type="entry name" value="Enolase_C"/>
    <property type="match status" value="1"/>
</dbReference>
<dbReference type="Pfam" id="PF03952">
    <property type="entry name" value="Enolase_N"/>
    <property type="match status" value="1"/>
</dbReference>
<dbReference type="NCBIfam" id="TIGR01060">
    <property type="entry name" value="eno"/>
    <property type="match status" value="1"/>
</dbReference>
<dbReference type="PROSITE" id="PS00164">
    <property type="entry name" value="ENOLASE"/>
    <property type="match status" value="1"/>
</dbReference>
<evidence type="ECO:0000256" key="6">
    <source>
        <dbReference type="ARBA" id="ARBA00022842"/>
    </source>
</evidence>
<evidence type="ECO:0000259" key="11">
    <source>
        <dbReference type="SMART" id="SM01192"/>
    </source>
</evidence>
<evidence type="ECO:0000256" key="8">
    <source>
        <dbReference type="ARBA" id="ARBA00023239"/>
    </source>
</evidence>
<feature type="binding site" evidence="10">
    <location>
        <position position="398"/>
    </location>
    <ligand>
        <name>(2R)-2-phosphoglycerate</name>
        <dbReference type="ChEBI" id="CHEBI:58289"/>
    </ligand>
</feature>
<keyword evidence="6 10" id="KW-0460">Magnesium</keyword>
<dbReference type="Gene3D" id="3.30.390.10">
    <property type="entry name" value="Enolase-like, N-terminal domain"/>
    <property type="match status" value="1"/>
</dbReference>
<evidence type="ECO:0000256" key="2">
    <source>
        <dbReference type="ARBA" id="ARBA00009604"/>
    </source>
</evidence>
<evidence type="ECO:0000256" key="1">
    <source>
        <dbReference type="ARBA" id="ARBA00005031"/>
    </source>
</evidence>
<accession>A0ABQ2R726</accession>
<dbReference type="PANTHER" id="PTHR11902">
    <property type="entry name" value="ENOLASE"/>
    <property type="match status" value="1"/>
</dbReference>
<dbReference type="SFLD" id="SFLDF00002">
    <property type="entry name" value="enolase"/>
    <property type="match status" value="1"/>
</dbReference>
<proteinExistence type="inferred from homology"/>
<keyword evidence="8 10" id="KW-0456">Lyase</keyword>
<evidence type="ECO:0000259" key="12">
    <source>
        <dbReference type="SMART" id="SM01193"/>
    </source>
</evidence>
<evidence type="ECO:0000256" key="9">
    <source>
        <dbReference type="ARBA" id="ARBA00045763"/>
    </source>
</evidence>
<keyword evidence="7 10" id="KW-0324">Glycolysis</keyword>
<comment type="caution">
    <text evidence="13">The sequence shown here is derived from an EMBL/GenBank/DDBJ whole genome shotgun (WGS) entry which is preliminary data.</text>
</comment>
<dbReference type="PRINTS" id="PR00148">
    <property type="entry name" value="ENOLASE"/>
</dbReference>
<comment type="function">
    <text evidence="9 10">Catalyzes the reversible conversion of 2-phosphoglycerate (2-PG) into phosphoenolpyruvate (PEP). It is essential for the degradation of carbohydrates via glycolysis.</text>
</comment>
<dbReference type="SFLD" id="SFLDS00001">
    <property type="entry name" value="Enolase"/>
    <property type="match status" value="1"/>
</dbReference>
<feature type="binding site" evidence="10">
    <location>
        <position position="272"/>
    </location>
    <ligand>
        <name>Mg(2+)</name>
        <dbReference type="ChEBI" id="CHEBI:18420"/>
    </ligand>
</feature>
<feature type="domain" description="Enolase N-terminal" evidence="12">
    <location>
        <begin position="30"/>
        <end position="160"/>
    </location>
</feature>
<feature type="domain" description="Enolase C-terminal TIM barrel" evidence="11">
    <location>
        <begin position="169"/>
        <end position="457"/>
    </location>
</feature>
<comment type="pathway">
    <text evidence="1 10">Carbohydrate degradation; glycolysis; pyruvate from D-glyceraldehyde 3-phosphate: step 4/5.</text>
</comment>
<evidence type="ECO:0000313" key="14">
    <source>
        <dbReference type="Proteomes" id="UP000619118"/>
    </source>
</evidence>
<gene>
    <name evidence="10 13" type="primary">eno</name>
    <name evidence="13" type="ORF">GCM10009411_13500</name>
</gene>
<protein>
    <recommendedName>
        <fullName evidence="4 10">Enolase</fullName>
        <ecNumber evidence="3 10">4.2.1.11</ecNumber>
    </recommendedName>
    <alternativeName>
        <fullName evidence="10">2-phospho-D-glycerate hydro-lyase</fullName>
    </alternativeName>
    <alternativeName>
        <fullName evidence="10">2-phosphoglycerate dehydratase</fullName>
    </alternativeName>
</protein>
<feature type="binding site" evidence="10">
    <location>
        <position position="399"/>
    </location>
    <ligand>
        <name>(2R)-2-phosphoglycerate</name>
        <dbReference type="ChEBI" id="CHEBI:58289"/>
    </ligand>
</feature>
<keyword evidence="10" id="KW-0963">Cytoplasm</keyword>
<dbReference type="EMBL" id="BMQX01000007">
    <property type="protein sequence ID" value="GGQ14157.1"/>
    <property type="molecule type" value="Genomic_DNA"/>
</dbReference>
<dbReference type="CDD" id="cd03313">
    <property type="entry name" value="enolase"/>
    <property type="match status" value="1"/>
</dbReference>
<organism evidence="13 14">
    <name type="scientific">Shewanella litoralis</name>
    <dbReference type="NCBI Taxonomy" id="2282700"/>
    <lineage>
        <taxon>Bacteria</taxon>
        <taxon>Pseudomonadati</taxon>
        <taxon>Pseudomonadota</taxon>
        <taxon>Gammaproteobacteria</taxon>
        <taxon>Alteromonadales</taxon>
        <taxon>Shewanellaceae</taxon>
        <taxon>Shewanella</taxon>
    </lineage>
</organism>
<comment type="cofactor">
    <cofactor evidence="10">
        <name>Mg(2+)</name>
        <dbReference type="ChEBI" id="CHEBI:18420"/>
    </cofactor>
    <text evidence="10">Binds a second Mg(2+) ion via substrate during catalysis.</text>
</comment>
<comment type="similarity">
    <text evidence="2 10">Belongs to the enolase family.</text>
</comment>
<feature type="binding site" evidence="10">
    <location>
        <position position="193"/>
    </location>
    <ligand>
        <name>(2R)-2-phosphoglycerate</name>
        <dbReference type="ChEBI" id="CHEBI:58289"/>
    </ligand>
</feature>
<dbReference type="Proteomes" id="UP000619118">
    <property type="component" value="Unassembled WGS sequence"/>
</dbReference>
<dbReference type="SMART" id="SM01193">
    <property type="entry name" value="Enolase_N"/>
    <property type="match status" value="1"/>
</dbReference>
<feature type="active site" description="Proton acceptor" evidence="10">
    <location>
        <position position="369"/>
    </location>
</feature>
<comment type="subunit">
    <text evidence="10">Component of the RNA degradosome, a multiprotein complex involved in RNA processing and mRNA degradation.</text>
</comment>
<dbReference type="SUPFAM" id="SSF54826">
    <property type="entry name" value="Enolase N-terminal domain-like"/>
    <property type="match status" value="1"/>
</dbReference>
<feature type="binding site" evidence="10">
    <location>
        <position position="317"/>
    </location>
    <ligand>
        <name>Mg(2+)</name>
        <dbReference type="ChEBI" id="CHEBI:18420"/>
    </ligand>
</feature>
<dbReference type="InterPro" id="IPR000941">
    <property type="entry name" value="Enolase"/>
</dbReference>
<evidence type="ECO:0000313" key="13">
    <source>
        <dbReference type="EMBL" id="GGQ14157.1"/>
    </source>
</evidence>
<feature type="binding site" evidence="10">
    <location>
        <position position="420"/>
    </location>
    <ligand>
        <name>(2R)-2-phosphoglycerate</name>
        <dbReference type="ChEBI" id="CHEBI:58289"/>
    </ligand>
</feature>
<dbReference type="InterPro" id="IPR020809">
    <property type="entry name" value="Enolase_CS"/>
</dbReference>
<dbReference type="InterPro" id="IPR029017">
    <property type="entry name" value="Enolase-like_N"/>
</dbReference>
<comment type="subcellular location">
    <subcellularLocation>
        <location evidence="10">Cytoplasm</location>
    </subcellularLocation>
    <subcellularLocation>
        <location evidence="10">Secreted</location>
    </subcellularLocation>
    <subcellularLocation>
        <location evidence="10">Cell surface</location>
    </subcellularLocation>
    <text evidence="10">Fractions of enolase are present in both the cytoplasm and on the cell surface.</text>
</comment>
<feature type="binding site" evidence="10">
    <location>
        <position position="344"/>
    </location>
    <ligand>
        <name>Mg(2+)</name>
        <dbReference type="ChEBI" id="CHEBI:18420"/>
    </ligand>
</feature>
<evidence type="ECO:0000256" key="4">
    <source>
        <dbReference type="ARBA" id="ARBA00017068"/>
    </source>
</evidence>
<dbReference type="PANTHER" id="PTHR11902:SF1">
    <property type="entry name" value="ENOLASE"/>
    <property type="match status" value="1"/>
</dbReference>
<name>A0ABQ2R726_9GAMM</name>
<evidence type="ECO:0000256" key="3">
    <source>
        <dbReference type="ARBA" id="ARBA00012058"/>
    </source>
</evidence>
<dbReference type="SMART" id="SM01192">
    <property type="entry name" value="Enolase_C"/>
    <property type="match status" value="1"/>
</dbReference>
<keyword evidence="14" id="KW-1185">Reference proteome</keyword>
<comment type="catalytic activity">
    <reaction evidence="10">
        <text>(2R)-2-phosphoglycerate = phosphoenolpyruvate + H2O</text>
        <dbReference type="Rhea" id="RHEA:10164"/>
        <dbReference type="ChEBI" id="CHEBI:15377"/>
        <dbReference type="ChEBI" id="CHEBI:58289"/>
        <dbReference type="ChEBI" id="CHEBI:58702"/>
        <dbReference type="EC" id="4.2.1.11"/>
    </reaction>
</comment>
<dbReference type="SUPFAM" id="SSF51604">
    <property type="entry name" value="Enolase C-terminal domain-like"/>
    <property type="match status" value="1"/>
</dbReference>
<feature type="active site" description="Proton donor" evidence="10">
    <location>
        <position position="235"/>
    </location>
</feature>
<evidence type="ECO:0000256" key="7">
    <source>
        <dbReference type="ARBA" id="ARBA00023152"/>
    </source>
</evidence>
<dbReference type="HAMAP" id="MF_00318">
    <property type="entry name" value="Enolase"/>
    <property type="match status" value="1"/>
</dbReference>
<dbReference type="InterPro" id="IPR020810">
    <property type="entry name" value="Enolase_C"/>
</dbReference>
<evidence type="ECO:0000256" key="5">
    <source>
        <dbReference type="ARBA" id="ARBA00022525"/>
    </source>
</evidence>